<reference evidence="1 2" key="1">
    <citation type="submission" date="2012-11" db="EMBL/GenBank/DDBJ databases">
        <title>Whole genome sequence of Gluconacetobacter xylinus NBRC 13693.</title>
        <authorList>
            <person name="Azuma Y."/>
            <person name="Higashiura N."/>
            <person name="Hirakawa H."/>
            <person name="Matsushita K."/>
        </authorList>
    </citation>
    <scope>NUCLEOTIDE SEQUENCE [LARGE SCALE GENOMIC DNA]</scope>
    <source>
        <strain evidence="1 2">NBRC 13693</strain>
    </source>
</reference>
<dbReference type="PIRSF" id="PIRSF028438">
    <property type="entry name" value="UCP028438"/>
    <property type="match status" value="1"/>
</dbReference>
<name>A0A0D6QBU8_KOMXY</name>
<dbReference type="Proteomes" id="UP000032683">
    <property type="component" value="Unassembled WGS sequence"/>
</dbReference>
<evidence type="ECO:0000313" key="2">
    <source>
        <dbReference type="Proteomes" id="UP000032683"/>
    </source>
</evidence>
<comment type="caution">
    <text evidence="1">The sequence shown here is derived from an EMBL/GenBank/DDBJ whole genome shotgun (WGS) entry which is preliminary data.</text>
</comment>
<dbReference type="AlphaFoldDB" id="A0A0D6QBU8"/>
<gene>
    <name evidence="1" type="ORF">Gxy13693_048_016</name>
</gene>
<evidence type="ECO:0000313" key="1">
    <source>
        <dbReference type="EMBL" id="GAO00446.1"/>
    </source>
</evidence>
<dbReference type="EMBL" id="BANJ01000048">
    <property type="protein sequence ID" value="GAO00446.1"/>
    <property type="molecule type" value="Genomic_DNA"/>
</dbReference>
<proteinExistence type="predicted"/>
<protein>
    <submittedName>
        <fullName evidence="1">Uncharacterized protein</fullName>
    </submittedName>
</protein>
<accession>A0A0D6QBU8</accession>
<sequence>MADVTQNGFALRIRRLLPTGWFPSAPAAGEAEQAPVLNALLQGFGSVFAWIWALLSGTADQTRLATMSGAFLDMFAADFFGTMLTRNPGESDDAFRARIEEALFPSLGTRPDVVNVIADEVGQAGRVIEPRNAADCKGIASMASPAIGGGYGYGVAALRYGSRGAPFQLFAQLPTGDTNPPATQTLDRIADVMPAGTIAWVQDVETPE</sequence>
<dbReference type="RefSeq" id="WP_048856771.1">
    <property type="nucleotide sequence ID" value="NZ_BANJ01000048.1"/>
</dbReference>
<dbReference type="InterPro" id="IPR016884">
    <property type="entry name" value="UCP028438"/>
</dbReference>
<organism evidence="1 2">
    <name type="scientific">Komagataeibacter xylinus NBRC 13693</name>
    <dbReference type="NCBI Taxonomy" id="1234668"/>
    <lineage>
        <taxon>Bacteria</taxon>
        <taxon>Pseudomonadati</taxon>
        <taxon>Pseudomonadota</taxon>
        <taxon>Alphaproteobacteria</taxon>
        <taxon>Acetobacterales</taxon>
        <taxon>Acetobacteraceae</taxon>
        <taxon>Komagataeibacter</taxon>
    </lineage>
</organism>